<protein>
    <recommendedName>
        <fullName evidence="3">Phenylalanine--tRNA ligase beta subunit B1 domain-containing protein</fullName>
    </recommendedName>
</protein>
<feature type="domain" description="Phenylalanine--tRNA ligase beta subunit B1" evidence="3">
    <location>
        <begin position="126"/>
        <end position="170"/>
    </location>
</feature>
<feature type="transmembrane region" description="Helical" evidence="2">
    <location>
        <begin position="6"/>
        <end position="31"/>
    </location>
</feature>
<evidence type="ECO:0000256" key="1">
    <source>
        <dbReference type="SAM" id="MobiDB-lite"/>
    </source>
</evidence>
<dbReference type="PANTHER" id="PTHR10947">
    <property type="entry name" value="PHENYLALANYL-TRNA SYNTHETASE BETA CHAIN AND LEUCINE-RICH REPEAT-CONTAINING PROTEIN 47"/>
    <property type="match status" value="1"/>
</dbReference>
<keyword evidence="7" id="KW-1185">Reference proteome</keyword>
<dbReference type="Proteomes" id="UP000434957">
    <property type="component" value="Unassembled WGS sequence"/>
</dbReference>
<dbReference type="Proteomes" id="UP000429607">
    <property type="component" value="Unassembled WGS sequence"/>
</dbReference>
<dbReference type="InterPro" id="IPR040659">
    <property type="entry name" value="PhetRS_B1"/>
</dbReference>
<name>A0A6A4BV72_9STRA</name>
<proteinExistence type="predicted"/>
<accession>A0A6A4BV72</accession>
<dbReference type="InterPro" id="IPR027417">
    <property type="entry name" value="P-loop_NTPase"/>
</dbReference>
<dbReference type="Gene3D" id="3.50.40.10">
    <property type="entry name" value="Phenylalanyl-trna Synthetase, Chain B, domain 3"/>
    <property type="match status" value="1"/>
</dbReference>
<reference evidence="5 7" key="1">
    <citation type="submission" date="2018-08" db="EMBL/GenBank/DDBJ databases">
        <title>Genomic investigation of the strawberry pathogen Phytophthora fragariae indicates pathogenicity is determined by transcriptional variation in three key races.</title>
        <authorList>
            <person name="Adams T.M."/>
            <person name="Armitage A.D."/>
            <person name="Sobczyk M.K."/>
            <person name="Bates H.J."/>
            <person name="Dunwell J.M."/>
            <person name="Nellist C.F."/>
            <person name="Harrison R.J."/>
        </authorList>
    </citation>
    <scope>NUCLEOTIDE SEQUENCE [LARGE SCALE GENOMIC DNA]</scope>
    <source>
        <strain evidence="4 6">SCRP249</strain>
        <strain evidence="5 7">SCRP333</strain>
    </source>
</reference>
<evidence type="ECO:0000256" key="2">
    <source>
        <dbReference type="SAM" id="Phobius"/>
    </source>
</evidence>
<dbReference type="GO" id="GO:0009328">
    <property type="term" value="C:phenylalanine-tRNA ligase complex"/>
    <property type="evidence" value="ECO:0007669"/>
    <property type="project" value="TreeGrafter"/>
</dbReference>
<feature type="region of interest" description="Disordered" evidence="1">
    <location>
        <begin position="185"/>
        <end position="205"/>
    </location>
</feature>
<evidence type="ECO:0000313" key="5">
    <source>
        <dbReference type="EMBL" id="KAE9276655.1"/>
    </source>
</evidence>
<organism evidence="5 7">
    <name type="scientific">Phytophthora rubi</name>
    <dbReference type="NCBI Taxonomy" id="129364"/>
    <lineage>
        <taxon>Eukaryota</taxon>
        <taxon>Sar</taxon>
        <taxon>Stramenopiles</taxon>
        <taxon>Oomycota</taxon>
        <taxon>Peronosporomycetes</taxon>
        <taxon>Peronosporales</taxon>
        <taxon>Peronosporaceae</taxon>
        <taxon>Phytophthora</taxon>
    </lineage>
</organism>
<keyword evidence="2" id="KW-0812">Transmembrane</keyword>
<evidence type="ECO:0000313" key="6">
    <source>
        <dbReference type="Proteomes" id="UP000429607"/>
    </source>
</evidence>
<dbReference type="InterPro" id="IPR045060">
    <property type="entry name" value="Phe-tRNA-ligase_IIc_bsu"/>
</dbReference>
<dbReference type="SUPFAM" id="SSF52540">
    <property type="entry name" value="P-loop containing nucleoside triphosphate hydrolases"/>
    <property type="match status" value="1"/>
</dbReference>
<keyword evidence="2" id="KW-0472">Membrane</keyword>
<dbReference type="PANTHER" id="PTHR10947:SF0">
    <property type="entry name" value="PHENYLALANINE--TRNA LIGASE BETA SUBUNIT"/>
    <property type="match status" value="1"/>
</dbReference>
<evidence type="ECO:0000259" key="3">
    <source>
        <dbReference type="Pfam" id="PF18262"/>
    </source>
</evidence>
<sequence length="402" mass="44878">MVQGPWLVMGPLAFVVSCVLIGFLFDFYAALAISVQQGDRIAELQRHLLQVIDERVKDVGDSARWANARTAWRRREGCNLQPAPKPLLNTCNESQEDADRGVKRVRGHGLDVHGREVRRAVLRVRDDITSEKQLKQRETQGQDKDHSVHSDAVLYKIDVPANRYDLLCVEASRVRCASSWRRSTRPCTRSSRAPRARATSRSSPTPSWCARTWCRLCCATCTLRRSGTTASSTCRTSCTRTPHARGTHDLDMIQGPFTYNALLPNEIKVKPLSQDKEFEAKELLVFYRTNPDVKHIKPYTDIIYDSPVYPMITDKNGVRPAARKPRPVPQVRSHAHLARAAAGAHGRQPASLGAGLDVETAQVGDNLSVDQRQLLKDSKVVVLDEATTNVDTARDALIQTTI</sequence>
<evidence type="ECO:0000313" key="7">
    <source>
        <dbReference type="Proteomes" id="UP000434957"/>
    </source>
</evidence>
<evidence type="ECO:0000313" key="4">
    <source>
        <dbReference type="EMBL" id="KAE8966298.1"/>
    </source>
</evidence>
<dbReference type="Gene3D" id="3.40.50.300">
    <property type="entry name" value="P-loop containing nucleotide triphosphate hydrolases"/>
    <property type="match status" value="1"/>
</dbReference>
<dbReference type="GO" id="GO:0004826">
    <property type="term" value="F:phenylalanine-tRNA ligase activity"/>
    <property type="evidence" value="ECO:0007669"/>
    <property type="project" value="InterPro"/>
</dbReference>
<comment type="caution">
    <text evidence="5">The sequence shown here is derived from an EMBL/GenBank/DDBJ whole genome shotgun (WGS) entry which is preliminary data.</text>
</comment>
<dbReference type="InterPro" id="IPR020825">
    <property type="entry name" value="Phe-tRNA_synthase-like_B3/B4"/>
</dbReference>
<dbReference type="Gene3D" id="3.30.56.10">
    <property type="match status" value="1"/>
</dbReference>
<gene>
    <name evidence="4" type="ORF">PR001_g28456</name>
    <name evidence="5" type="ORF">PR003_g29004</name>
</gene>
<dbReference type="Pfam" id="PF18262">
    <property type="entry name" value="PhetRS_B1"/>
    <property type="match status" value="1"/>
</dbReference>
<dbReference type="GO" id="GO:0006432">
    <property type="term" value="P:phenylalanyl-tRNA aminoacylation"/>
    <property type="evidence" value="ECO:0007669"/>
    <property type="project" value="InterPro"/>
</dbReference>
<dbReference type="EMBL" id="QXFT01004649">
    <property type="protein sequence ID" value="KAE9276655.1"/>
    <property type="molecule type" value="Genomic_DNA"/>
</dbReference>
<dbReference type="AlphaFoldDB" id="A0A6A4BV72"/>
<dbReference type="EMBL" id="QXFV01005111">
    <property type="protein sequence ID" value="KAE8966298.1"/>
    <property type="molecule type" value="Genomic_DNA"/>
</dbReference>
<keyword evidence="2" id="KW-1133">Transmembrane helix</keyword>